<evidence type="ECO:0000313" key="3">
    <source>
        <dbReference type="EMBL" id="KAJ6247893.1"/>
    </source>
</evidence>
<feature type="compositionally biased region" description="Pro residues" evidence="1">
    <location>
        <begin position="946"/>
        <end position="962"/>
    </location>
</feature>
<name>A0ABQ8YTC5_9EUKA</name>
<keyword evidence="4" id="KW-1185">Reference proteome</keyword>
<accession>A0ABQ8YTC5</accession>
<sequence length="1001" mass="113692">MKGFVFSFQRQHFLIIFLICLSLVKGKTIKSISKDQFLGVTSTNGNCAILSSGQIGCGVTEQCRGYPCTENSGKFYDLEGVVTSDTHQLTTLEKGKIYHNRAAKLQSGRIAQIYQVKETEEEEDLGRIEGVILDCEGKLLVESFTIFEDYPFVLENLQIVSLPKEENYKKNEGKECSEIDLEDDLFIVVMGLYRYDESLFRYVNKIYYQIVKGDGTISKLYFGPVCRSTDYCRTPSVYRLSNDQFVIASLVISYDDTYGIISQVFNYDTSNFGVRAQIGIDSDFCFDISFLELHDNYYYLCFFSNSEINKQYYCSVLTREGYVQTEPIVVTTTPEIQTTLKSYKSTLIKNSNDQILLPFTSRKDNGTSEIYLSQMTLDFQSKITFEVTLISGGDGELNEYPKIIKLQDTEEERFVVTWRQENEGTGNYGTYGKTFTNTTSTGMSGIIQIHQTEFEYQTVPHPYALTKFGYWLVVFKTDNQEATNLFVGKIYDEKGIVISNEFELAKGSVYEYIDSDKSEEDPAIVLYDDGAFYSITRPEINADKNNLIFNTVDQNGNNLNPSDDIVTLYYDENTDENTIISLNSNTFLVQYLESNKKQSLKTSTIDNSGQVSNQILTVYEAQTGEDILKPTVETLRDNVFISVYLLETSSDSDLFGKILEQDGDTHGDGFTISEIYSNIKPKIKVLLDNSEFIVICYRSNDSPEQKEIIGQIFDDNGNKIGDEILLDSVINTMDFNSFDVSVNSQGQYIVVWDTKGTTSDTHRSYGQVIDKDGSKHGAIFQISSFTNTKQQIGPKVIALSSTICTMAYVDKNPNDDEDNLIYIIIYDIDSNQRLDEFPFEQYLSNNEKDPKIVSFPDDFFVVSGYYYKINVPNNHHKIHYRIFDNNGTALSSNKVATGTDFQSIFPQDIYKINNYRLFFKYFKHDTQMDYFSIISIDEPSSTPTTSPSPTPSPSTTPSPSATPTPQKSSDAFNIHQSFYHLPNKISFLSLVLIVIGYFSIF</sequence>
<comment type="caution">
    <text evidence="3">The sequence shown here is derived from an EMBL/GenBank/DDBJ whole genome shotgun (WGS) entry which is preliminary data.</text>
</comment>
<feature type="region of interest" description="Disordered" evidence="1">
    <location>
        <begin position="939"/>
        <end position="968"/>
    </location>
</feature>
<evidence type="ECO:0000256" key="2">
    <source>
        <dbReference type="SAM" id="SignalP"/>
    </source>
</evidence>
<organism evidence="3 4">
    <name type="scientific">Anaeramoeba flamelloides</name>
    <dbReference type="NCBI Taxonomy" id="1746091"/>
    <lineage>
        <taxon>Eukaryota</taxon>
        <taxon>Metamonada</taxon>
        <taxon>Anaeramoebidae</taxon>
        <taxon>Anaeramoeba</taxon>
    </lineage>
</organism>
<evidence type="ECO:0000256" key="1">
    <source>
        <dbReference type="SAM" id="MobiDB-lite"/>
    </source>
</evidence>
<gene>
    <name evidence="3" type="ORF">M0813_18193</name>
</gene>
<dbReference type="EMBL" id="JAOAOG010000120">
    <property type="protein sequence ID" value="KAJ6247893.1"/>
    <property type="molecule type" value="Genomic_DNA"/>
</dbReference>
<keyword evidence="2" id="KW-0732">Signal</keyword>
<evidence type="ECO:0000313" key="4">
    <source>
        <dbReference type="Proteomes" id="UP001150062"/>
    </source>
</evidence>
<proteinExistence type="predicted"/>
<feature type="signal peptide" evidence="2">
    <location>
        <begin position="1"/>
        <end position="26"/>
    </location>
</feature>
<protein>
    <submittedName>
        <fullName evidence="3">Uncharacterized protein</fullName>
    </submittedName>
</protein>
<reference evidence="3" key="1">
    <citation type="submission" date="2022-08" db="EMBL/GenBank/DDBJ databases">
        <title>Novel sulfate-reducing endosymbionts in the free-living metamonad Anaeramoeba.</title>
        <authorList>
            <person name="Jerlstrom-Hultqvist J."/>
            <person name="Cepicka I."/>
            <person name="Gallot-Lavallee L."/>
            <person name="Salas-Leiva D."/>
            <person name="Curtis B.A."/>
            <person name="Zahonova K."/>
            <person name="Pipaliya S."/>
            <person name="Dacks J."/>
            <person name="Roger A.J."/>
        </authorList>
    </citation>
    <scope>NUCLEOTIDE SEQUENCE</scope>
    <source>
        <strain evidence="3">Schooner1</strain>
    </source>
</reference>
<dbReference type="Proteomes" id="UP001150062">
    <property type="component" value="Unassembled WGS sequence"/>
</dbReference>
<feature type="chain" id="PRO_5045278540" evidence="2">
    <location>
        <begin position="27"/>
        <end position="1001"/>
    </location>
</feature>